<dbReference type="GO" id="GO:0008270">
    <property type="term" value="F:zinc ion binding"/>
    <property type="evidence" value="ECO:0007669"/>
    <property type="project" value="UniProtKB-KW"/>
</dbReference>
<organism evidence="6 7">
    <name type="scientific">Rickenella mellea</name>
    <dbReference type="NCBI Taxonomy" id="50990"/>
    <lineage>
        <taxon>Eukaryota</taxon>
        <taxon>Fungi</taxon>
        <taxon>Dikarya</taxon>
        <taxon>Basidiomycota</taxon>
        <taxon>Agaricomycotina</taxon>
        <taxon>Agaricomycetes</taxon>
        <taxon>Hymenochaetales</taxon>
        <taxon>Rickenellaceae</taxon>
        <taxon>Rickenella</taxon>
    </lineage>
</organism>
<sequence length="322" mass="37228">MTSSALTKTGRGMRLSEFPPPNTNLYRLMHTQIHTASLCYHFMRAGLMGRFEVETSREESLENLSQFSFPEYHEYPLPARTVRNAKSGEEEATKHLQSIAVSLESWQIREMGPMGVVQEVDMFLTMMLYFHGKLKTTGSESWDNIFGMVQRSRYDKRIIPCMFFGSAQGCLNPACGYMHKPAVVSSIRRDILDDRRKTLNKPTGKQLAKEKMELWIEYVEQHPEKVDAKDVEKRIKRLPPSSRKYCANPQCSIVWSFKDPIPNLEMCGRCLWTFYCSRKCQKIDWPRHKAEPCAPADEIIENDALWAPNGKRKGTELDIIFE</sequence>
<feature type="domain" description="MYND-type" evidence="5">
    <location>
        <begin position="251"/>
        <end position="292"/>
    </location>
</feature>
<keyword evidence="3" id="KW-0862">Zinc</keyword>
<dbReference type="OrthoDB" id="341421at2759"/>
<evidence type="ECO:0000256" key="4">
    <source>
        <dbReference type="PROSITE-ProRule" id="PRU00134"/>
    </source>
</evidence>
<evidence type="ECO:0000259" key="5">
    <source>
        <dbReference type="PROSITE" id="PS50865"/>
    </source>
</evidence>
<protein>
    <recommendedName>
        <fullName evidence="5">MYND-type domain-containing protein</fullName>
    </recommendedName>
</protein>
<name>A0A4Y7Q5T2_9AGAM</name>
<dbReference type="STRING" id="50990.A0A4Y7Q5T2"/>
<dbReference type="Gene3D" id="6.10.140.2220">
    <property type="match status" value="1"/>
</dbReference>
<reference evidence="6 7" key="1">
    <citation type="submission" date="2018-06" db="EMBL/GenBank/DDBJ databases">
        <title>A transcriptomic atlas of mushroom development highlights an independent origin of complex multicellularity.</title>
        <authorList>
            <consortium name="DOE Joint Genome Institute"/>
            <person name="Krizsan K."/>
            <person name="Almasi E."/>
            <person name="Merenyi Z."/>
            <person name="Sahu N."/>
            <person name="Viragh M."/>
            <person name="Koszo T."/>
            <person name="Mondo S."/>
            <person name="Kiss B."/>
            <person name="Balint B."/>
            <person name="Kues U."/>
            <person name="Barry K."/>
            <person name="Hegedus J.C."/>
            <person name="Henrissat B."/>
            <person name="Johnson J."/>
            <person name="Lipzen A."/>
            <person name="Ohm R."/>
            <person name="Nagy I."/>
            <person name="Pangilinan J."/>
            <person name="Yan J."/>
            <person name="Xiong Y."/>
            <person name="Grigoriev I.V."/>
            <person name="Hibbett D.S."/>
            <person name="Nagy L.G."/>
        </authorList>
    </citation>
    <scope>NUCLEOTIDE SEQUENCE [LARGE SCALE GENOMIC DNA]</scope>
    <source>
        <strain evidence="6 7">SZMC22713</strain>
    </source>
</reference>
<dbReference type="EMBL" id="ML170172">
    <property type="protein sequence ID" value="TDL22934.1"/>
    <property type="molecule type" value="Genomic_DNA"/>
</dbReference>
<dbReference type="AlphaFoldDB" id="A0A4Y7Q5T2"/>
<dbReference type="VEuPathDB" id="FungiDB:BD410DRAFT_897807"/>
<evidence type="ECO:0000256" key="1">
    <source>
        <dbReference type="ARBA" id="ARBA00022723"/>
    </source>
</evidence>
<accession>A0A4Y7Q5T2</accession>
<evidence type="ECO:0000313" key="7">
    <source>
        <dbReference type="Proteomes" id="UP000294933"/>
    </source>
</evidence>
<evidence type="ECO:0000256" key="3">
    <source>
        <dbReference type="ARBA" id="ARBA00022833"/>
    </source>
</evidence>
<evidence type="ECO:0000313" key="6">
    <source>
        <dbReference type="EMBL" id="TDL22934.1"/>
    </source>
</evidence>
<keyword evidence="7" id="KW-1185">Reference proteome</keyword>
<dbReference type="Proteomes" id="UP000294933">
    <property type="component" value="Unassembled WGS sequence"/>
</dbReference>
<gene>
    <name evidence="6" type="ORF">BD410DRAFT_897807</name>
</gene>
<dbReference type="SUPFAM" id="SSF144232">
    <property type="entry name" value="HIT/MYND zinc finger-like"/>
    <property type="match status" value="1"/>
</dbReference>
<evidence type="ECO:0000256" key="2">
    <source>
        <dbReference type="ARBA" id="ARBA00022771"/>
    </source>
</evidence>
<proteinExistence type="predicted"/>
<dbReference type="InterPro" id="IPR002893">
    <property type="entry name" value="Znf_MYND"/>
</dbReference>
<dbReference type="PROSITE" id="PS50865">
    <property type="entry name" value="ZF_MYND_2"/>
    <property type="match status" value="1"/>
</dbReference>
<dbReference type="Pfam" id="PF01753">
    <property type="entry name" value="zf-MYND"/>
    <property type="match status" value="1"/>
</dbReference>
<keyword evidence="2 4" id="KW-0863">Zinc-finger</keyword>
<keyword evidence="1" id="KW-0479">Metal-binding</keyword>